<comment type="caution">
    <text evidence="2">The sequence shown here is derived from an EMBL/GenBank/DDBJ whole genome shotgun (WGS) entry which is preliminary data.</text>
</comment>
<protein>
    <submittedName>
        <fullName evidence="2">Uncharacterized protein</fullName>
    </submittedName>
</protein>
<feature type="transmembrane region" description="Helical" evidence="1">
    <location>
        <begin position="95"/>
        <end position="116"/>
    </location>
</feature>
<sequence>MITNKACAISNTLVIYFCCWALTLSAPIPQWIYKFTTMNPFADNLTLDPNWVFFGGLGVVSFSTTIPVSIFFIIVERIYIISNPLSSNMEYRQRLITTVDIATIAAIALINCAYILTELPLPKQSACLSTGCLLVKTRQLADNCTRIFFGVLNICAGLIFLLKYWKHTKTTVNENNSSGSTIHISTSSDKKSMEKKVKC</sequence>
<dbReference type="Proteomes" id="UP001201812">
    <property type="component" value="Unassembled WGS sequence"/>
</dbReference>
<dbReference type="EMBL" id="JAKKPZ010000016">
    <property type="protein sequence ID" value="KAI1713122.1"/>
    <property type="molecule type" value="Genomic_DNA"/>
</dbReference>
<evidence type="ECO:0000256" key="1">
    <source>
        <dbReference type="SAM" id="Phobius"/>
    </source>
</evidence>
<feature type="transmembrane region" description="Helical" evidence="1">
    <location>
        <begin position="147"/>
        <end position="165"/>
    </location>
</feature>
<keyword evidence="3" id="KW-1185">Reference proteome</keyword>
<keyword evidence="1" id="KW-1133">Transmembrane helix</keyword>
<dbReference type="AlphaFoldDB" id="A0AAD4R6N3"/>
<organism evidence="2 3">
    <name type="scientific">Ditylenchus destructor</name>
    <dbReference type="NCBI Taxonomy" id="166010"/>
    <lineage>
        <taxon>Eukaryota</taxon>
        <taxon>Metazoa</taxon>
        <taxon>Ecdysozoa</taxon>
        <taxon>Nematoda</taxon>
        <taxon>Chromadorea</taxon>
        <taxon>Rhabditida</taxon>
        <taxon>Tylenchina</taxon>
        <taxon>Tylenchomorpha</taxon>
        <taxon>Sphaerularioidea</taxon>
        <taxon>Anguinidae</taxon>
        <taxon>Anguininae</taxon>
        <taxon>Ditylenchus</taxon>
    </lineage>
</organism>
<feature type="transmembrane region" description="Helical" evidence="1">
    <location>
        <begin position="52"/>
        <end position="75"/>
    </location>
</feature>
<reference evidence="2" key="1">
    <citation type="submission" date="2022-01" db="EMBL/GenBank/DDBJ databases">
        <title>Genome Sequence Resource for Two Populations of Ditylenchus destructor, the Migratory Endoparasitic Phytonematode.</title>
        <authorList>
            <person name="Zhang H."/>
            <person name="Lin R."/>
            <person name="Xie B."/>
        </authorList>
    </citation>
    <scope>NUCLEOTIDE SEQUENCE</scope>
    <source>
        <strain evidence="2">BazhouSP</strain>
    </source>
</reference>
<evidence type="ECO:0000313" key="3">
    <source>
        <dbReference type="Proteomes" id="UP001201812"/>
    </source>
</evidence>
<proteinExistence type="predicted"/>
<evidence type="ECO:0000313" key="2">
    <source>
        <dbReference type="EMBL" id="KAI1713122.1"/>
    </source>
</evidence>
<keyword evidence="1" id="KW-0472">Membrane</keyword>
<keyword evidence="1" id="KW-0812">Transmembrane</keyword>
<feature type="transmembrane region" description="Helical" evidence="1">
    <location>
        <begin position="12"/>
        <end position="32"/>
    </location>
</feature>
<accession>A0AAD4R6N3</accession>
<gene>
    <name evidence="2" type="ORF">DdX_09194</name>
</gene>
<name>A0AAD4R6N3_9BILA</name>